<evidence type="ECO:0000313" key="2">
    <source>
        <dbReference type="EMBL" id="MBE9665802.1"/>
    </source>
</evidence>
<dbReference type="Proteomes" id="UP000632774">
    <property type="component" value="Unassembled WGS sequence"/>
</dbReference>
<dbReference type="Gene3D" id="3.60.10.10">
    <property type="entry name" value="Endonuclease/exonuclease/phosphatase"/>
    <property type="match status" value="1"/>
</dbReference>
<comment type="caution">
    <text evidence="2">The sequence shown here is derived from an EMBL/GenBank/DDBJ whole genome shotgun (WGS) entry which is preliminary data.</text>
</comment>
<sequence>MNNNIKIILAGLLLSACSPKVVSKKQTVYGERVLKVMSYNIHHANPPSKAKEGLIDIDAVAAVILKQKPDLVGIQETDKGTKRSGNVDEAALLGQKTGMHAQFFKAIDYDGGDYGLTILSHYPIQSFSKVNLPQAMKGEARILSYITVNIPGKGKLTFANTHLDATHPDSNRIVQMKRIIAELSSKQGPVIIVGDFNSEASKEPIRILDQHFRRTCVNGCAFTIPEMRPNKTIDYIAIKNVDWPVLEHTVVPETYASDHRPVVATFQLK</sequence>
<keyword evidence="3" id="KW-1185">Reference proteome</keyword>
<dbReference type="InterPro" id="IPR051916">
    <property type="entry name" value="GPI-anchor_lipid_remodeler"/>
</dbReference>
<accession>A0ABR9XEJ2</accession>
<dbReference type="SUPFAM" id="SSF56219">
    <property type="entry name" value="DNase I-like"/>
    <property type="match status" value="1"/>
</dbReference>
<evidence type="ECO:0000259" key="1">
    <source>
        <dbReference type="Pfam" id="PF03372"/>
    </source>
</evidence>
<dbReference type="GO" id="GO:0004519">
    <property type="term" value="F:endonuclease activity"/>
    <property type="evidence" value="ECO:0007669"/>
    <property type="project" value="UniProtKB-KW"/>
</dbReference>
<dbReference type="EMBL" id="JADFFM010000001">
    <property type="protein sequence ID" value="MBE9665802.1"/>
    <property type="molecule type" value="Genomic_DNA"/>
</dbReference>
<protein>
    <submittedName>
        <fullName evidence="2">Endonuclease/exonuclease/phosphatase family protein</fullName>
    </submittedName>
</protein>
<dbReference type="InterPro" id="IPR005135">
    <property type="entry name" value="Endo/exonuclease/phosphatase"/>
</dbReference>
<dbReference type="PANTHER" id="PTHR14859:SF15">
    <property type="entry name" value="ENDONUCLEASE_EXONUCLEASE_PHOSPHATASE DOMAIN-CONTAINING PROTEIN"/>
    <property type="match status" value="1"/>
</dbReference>
<evidence type="ECO:0000313" key="3">
    <source>
        <dbReference type="Proteomes" id="UP000632774"/>
    </source>
</evidence>
<dbReference type="PROSITE" id="PS51257">
    <property type="entry name" value="PROKAR_LIPOPROTEIN"/>
    <property type="match status" value="1"/>
</dbReference>
<dbReference type="Pfam" id="PF03372">
    <property type="entry name" value="Exo_endo_phos"/>
    <property type="match status" value="1"/>
</dbReference>
<gene>
    <name evidence="2" type="ORF">IRJ18_05470</name>
</gene>
<dbReference type="PANTHER" id="PTHR14859">
    <property type="entry name" value="CALCOFLUOR WHITE HYPERSENSITIVE PROTEIN PRECURSOR"/>
    <property type="match status" value="1"/>
</dbReference>
<name>A0ABR9XEJ2_9SPHI</name>
<keyword evidence="2" id="KW-0378">Hydrolase</keyword>
<dbReference type="InterPro" id="IPR036691">
    <property type="entry name" value="Endo/exonu/phosph_ase_sf"/>
</dbReference>
<organism evidence="2 3">
    <name type="scientific">Mucilaginibacter boryungensis</name>
    <dbReference type="NCBI Taxonomy" id="768480"/>
    <lineage>
        <taxon>Bacteria</taxon>
        <taxon>Pseudomonadati</taxon>
        <taxon>Bacteroidota</taxon>
        <taxon>Sphingobacteriia</taxon>
        <taxon>Sphingobacteriales</taxon>
        <taxon>Sphingobacteriaceae</taxon>
        <taxon>Mucilaginibacter</taxon>
    </lineage>
</organism>
<dbReference type="RefSeq" id="WP_194105189.1">
    <property type="nucleotide sequence ID" value="NZ_JADFFM010000001.1"/>
</dbReference>
<proteinExistence type="predicted"/>
<feature type="domain" description="Endonuclease/exonuclease/phosphatase" evidence="1">
    <location>
        <begin position="37"/>
        <end position="259"/>
    </location>
</feature>
<keyword evidence="2" id="KW-0255">Endonuclease</keyword>
<keyword evidence="2" id="KW-0540">Nuclease</keyword>
<reference evidence="2 3" key="1">
    <citation type="submission" date="2020-10" db="EMBL/GenBank/DDBJ databases">
        <title>Mucilaginibacter mali sp. nov., isolated from rhizosphere soil of apple orchard.</title>
        <authorList>
            <person name="Lee J.-S."/>
            <person name="Kim H.S."/>
            <person name="Kim J.-S."/>
        </authorList>
    </citation>
    <scope>NUCLEOTIDE SEQUENCE [LARGE SCALE GENOMIC DNA]</scope>
    <source>
        <strain evidence="2 3">KCTC 23157</strain>
    </source>
</reference>